<organism evidence="4 6">
    <name type="scientific">Treponema socranskii subsp. socranskii VPI DR56BR1116 = ATCC 35536</name>
    <dbReference type="NCBI Taxonomy" id="1125725"/>
    <lineage>
        <taxon>Bacteria</taxon>
        <taxon>Pseudomonadati</taxon>
        <taxon>Spirochaetota</taxon>
        <taxon>Spirochaetia</taxon>
        <taxon>Spirochaetales</taxon>
        <taxon>Treponemataceae</taxon>
        <taxon>Treponema</taxon>
    </lineage>
</organism>
<accession>U2LFY9</accession>
<dbReference type="Pfam" id="PF12850">
    <property type="entry name" value="Metallophos_2"/>
    <property type="match status" value="1"/>
</dbReference>
<dbReference type="STRING" id="1125725.HMPREF1325_0664"/>
<dbReference type="AlphaFoldDB" id="U2LFY9"/>
<sequence>MIRIMKYFIMSDIHGSAAACEKALAHFQALECDKVILLGDVLYHGPRNPLPENYAPALVSQMLNPLAHKIIACRGNCDAEVDQMVLAFPISVDYACIVDDGVRIFASHGHIYSPAKKTSDEAVVAGSKIPPLSPNDIELFGHIHEQHLYKTQEGVLVCNPGSTSLPKNGSPAGFAVYEKGEIALYDMDGRELKRMSCK</sequence>
<comment type="cofactor">
    <cofactor evidence="2">
        <name>a divalent metal cation</name>
        <dbReference type="ChEBI" id="CHEBI:60240"/>
    </cofactor>
</comment>
<evidence type="ECO:0000256" key="1">
    <source>
        <dbReference type="ARBA" id="ARBA00008950"/>
    </source>
</evidence>
<dbReference type="InterPro" id="IPR000979">
    <property type="entry name" value="Phosphodiesterase_MJ0936/Vps29"/>
</dbReference>
<evidence type="ECO:0000313" key="4">
    <source>
        <dbReference type="EMBL" id="ERF59873.1"/>
    </source>
</evidence>
<dbReference type="PATRIC" id="fig|1125725.3.peg.2157"/>
<dbReference type="EMBL" id="AUZJ01000055">
    <property type="protein sequence ID" value="ERF59873.1"/>
    <property type="molecule type" value="Genomic_DNA"/>
</dbReference>
<dbReference type="InterPro" id="IPR024654">
    <property type="entry name" value="Calcineurin-like_PHP_lpxH"/>
</dbReference>
<evidence type="ECO:0000259" key="3">
    <source>
        <dbReference type="Pfam" id="PF12850"/>
    </source>
</evidence>
<comment type="similarity">
    <text evidence="1 2">Belongs to the metallophosphoesterase superfamily. YfcE family.</text>
</comment>
<name>U2LFY9_TRESO</name>
<protein>
    <recommendedName>
        <fullName evidence="2">Phosphoesterase</fullName>
        <ecNumber evidence="2">3.1.4.-</ecNumber>
    </recommendedName>
</protein>
<dbReference type="EC" id="3.1.4.-" evidence="2"/>
<keyword evidence="7" id="KW-1185">Reference proteome</keyword>
<feature type="domain" description="Calcineurin-like phosphoesterase" evidence="3">
    <location>
        <begin position="5"/>
        <end position="178"/>
    </location>
</feature>
<evidence type="ECO:0000313" key="5">
    <source>
        <dbReference type="EMBL" id="ERK03393.1"/>
    </source>
</evidence>
<keyword evidence="4" id="KW-0378">Hydrolase</keyword>
<dbReference type="eggNOG" id="COG0622">
    <property type="taxonomic scope" value="Bacteria"/>
</dbReference>
<dbReference type="Proteomes" id="UP000016646">
    <property type="component" value="Unassembled WGS sequence"/>
</dbReference>
<dbReference type="Proteomes" id="UP000016412">
    <property type="component" value="Unassembled WGS sequence"/>
</dbReference>
<dbReference type="Gene3D" id="3.60.21.10">
    <property type="match status" value="1"/>
</dbReference>
<dbReference type="GO" id="GO:0016787">
    <property type="term" value="F:hydrolase activity"/>
    <property type="evidence" value="ECO:0007669"/>
    <property type="project" value="UniProtKB-UniRule"/>
</dbReference>
<dbReference type="NCBIfam" id="TIGR00040">
    <property type="entry name" value="yfcE"/>
    <property type="match status" value="1"/>
</dbReference>
<dbReference type="NCBIfam" id="NF006988">
    <property type="entry name" value="PRK09453.1"/>
    <property type="match status" value="1"/>
</dbReference>
<evidence type="ECO:0000313" key="7">
    <source>
        <dbReference type="Proteomes" id="UP000016646"/>
    </source>
</evidence>
<reference evidence="6 7" key="1">
    <citation type="submission" date="2013-08" db="EMBL/GenBank/DDBJ databases">
        <authorList>
            <person name="Durkin A.S."/>
            <person name="Haft D.R."/>
            <person name="McCorrison J."/>
            <person name="Torralba M."/>
            <person name="Gillis M."/>
            <person name="Haft D.H."/>
            <person name="Methe B."/>
            <person name="Sutton G."/>
            <person name="Nelson K.E."/>
        </authorList>
    </citation>
    <scope>NUCLEOTIDE SEQUENCE [LARGE SCALE GENOMIC DNA]</scope>
    <source>
        <strain evidence="5 7">ATCC 35536</strain>
        <strain evidence="4 6">VPI DR56BR1116</strain>
    </source>
</reference>
<proteinExistence type="inferred from homology"/>
<dbReference type="GO" id="GO:0046872">
    <property type="term" value="F:metal ion binding"/>
    <property type="evidence" value="ECO:0007669"/>
    <property type="project" value="UniProtKB-KW"/>
</dbReference>
<evidence type="ECO:0000313" key="6">
    <source>
        <dbReference type="Proteomes" id="UP000016412"/>
    </source>
</evidence>
<keyword evidence="2" id="KW-0479">Metal-binding</keyword>
<dbReference type="EMBL" id="AVQI01000033">
    <property type="protein sequence ID" value="ERK03393.1"/>
    <property type="molecule type" value="Genomic_DNA"/>
</dbReference>
<gene>
    <name evidence="5" type="ORF">HMPREF0860_2088</name>
    <name evidence="4" type="ORF">HMPREF1325_0664</name>
</gene>
<dbReference type="SUPFAM" id="SSF56300">
    <property type="entry name" value="Metallo-dependent phosphatases"/>
    <property type="match status" value="1"/>
</dbReference>
<comment type="caution">
    <text evidence="4">The sequence shown here is derived from an EMBL/GenBank/DDBJ whole genome shotgun (WGS) entry which is preliminary data.</text>
</comment>
<dbReference type="InterPro" id="IPR029052">
    <property type="entry name" value="Metallo-depent_PP-like"/>
</dbReference>
<evidence type="ECO:0000256" key="2">
    <source>
        <dbReference type="RuleBase" id="RU362039"/>
    </source>
</evidence>